<dbReference type="InterPro" id="IPR000436">
    <property type="entry name" value="Sushi_SCR_CCP_dom"/>
</dbReference>
<dbReference type="GO" id="GO:0030414">
    <property type="term" value="F:peptidase inhibitor activity"/>
    <property type="evidence" value="ECO:0007669"/>
    <property type="project" value="InterPro"/>
</dbReference>
<keyword evidence="4" id="KW-0964">Secreted</keyword>
<feature type="disulfide bond" evidence="13">
    <location>
        <begin position="177"/>
        <end position="220"/>
    </location>
</feature>
<evidence type="ECO:0000256" key="11">
    <source>
        <dbReference type="ARBA" id="ARBA00029855"/>
    </source>
</evidence>
<dbReference type="PANTHER" id="PTHR19325">
    <property type="entry name" value="COMPLEMENT COMPONENT-RELATED SUSHI DOMAIN-CONTAINING"/>
    <property type="match status" value="1"/>
</dbReference>
<protein>
    <recommendedName>
        <fullName evidence="3">Beta-2-glycoprotein 1</fullName>
    </recommendedName>
    <alternativeName>
        <fullName evidence="11">Apolipoprotein H</fullName>
    </alternativeName>
    <alternativeName>
        <fullName evidence="12">Beta-2-glycoprotein I</fullName>
    </alternativeName>
</protein>
<keyword evidence="10" id="KW-0325">Glycoprotein</keyword>
<keyword evidence="6" id="KW-0358">Heparin-binding</keyword>
<accession>A0A8C5PJZ6</accession>
<feature type="domain" description="Sushi" evidence="14">
    <location>
        <begin position="175"/>
        <end position="234"/>
    </location>
</feature>
<feature type="domain" description="Sushi" evidence="14">
    <location>
        <begin position="48"/>
        <end position="109"/>
    </location>
</feature>
<evidence type="ECO:0000256" key="13">
    <source>
        <dbReference type="PROSITE-ProRule" id="PRU00302"/>
    </source>
</evidence>
<evidence type="ECO:0000256" key="1">
    <source>
        <dbReference type="ARBA" id="ARBA00003651"/>
    </source>
</evidence>
<dbReference type="GO" id="GO:0005576">
    <property type="term" value="C:extracellular region"/>
    <property type="evidence" value="ECO:0007669"/>
    <property type="project" value="UniProtKB-SubCell"/>
</dbReference>
<evidence type="ECO:0000256" key="5">
    <source>
        <dbReference type="ARBA" id="ARBA00022659"/>
    </source>
</evidence>
<dbReference type="PROSITE" id="PS50923">
    <property type="entry name" value="SUSHI"/>
    <property type="match status" value="3"/>
</dbReference>
<feature type="disulfide bond" evidence="13">
    <location>
        <begin position="145"/>
        <end position="172"/>
    </location>
</feature>
<proteinExistence type="predicted"/>
<evidence type="ECO:0000256" key="6">
    <source>
        <dbReference type="ARBA" id="ARBA00022674"/>
    </source>
</evidence>
<dbReference type="InterPro" id="IPR035976">
    <property type="entry name" value="Sushi/SCR/CCP_sf"/>
</dbReference>
<dbReference type="PANTHER" id="PTHR19325:SF502">
    <property type="entry name" value="BETA-2-GLYCOPROTEIN 1"/>
    <property type="match status" value="1"/>
</dbReference>
<dbReference type="Ensembl" id="ENSLLET00000024815.1">
    <property type="protein sequence ID" value="ENSLLEP00000023899.1"/>
    <property type="gene ID" value="ENSLLEG00000015149.1"/>
</dbReference>
<dbReference type="Pfam" id="PF00095">
    <property type="entry name" value="WAP"/>
    <property type="match status" value="1"/>
</dbReference>
<evidence type="ECO:0000256" key="10">
    <source>
        <dbReference type="ARBA" id="ARBA00023180"/>
    </source>
</evidence>
<evidence type="ECO:0000256" key="3">
    <source>
        <dbReference type="ARBA" id="ARBA00020104"/>
    </source>
</evidence>
<organism evidence="15 16">
    <name type="scientific">Leptobrachium leishanense</name>
    <name type="common">Leishan spiny toad</name>
    <dbReference type="NCBI Taxonomy" id="445787"/>
    <lineage>
        <taxon>Eukaryota</taxon>
        <taxon>Metazoa</taxon>
        <taxon>Chordata</taxon>
        <taxon>Craniata</taxon>
        <taxon>Vertebrata</taxon>
        <taxon>Euteleostomi</taxon>
        <taxon>Amphibia</taxon>
        <taxon>Batrachia</taxon>
        <taxon>Anura</taxon>
        <taxon>Pelobatoidea</taxon>
        <taxon>Megophryidae</taxon>
        <taxon>Leptobrachium</taxon>
    </lineage>
</organism>
<comment type="function">
    <text evidence="1">Binds to various kinds of negatively charged substances such as heparin, phospholipids, and dextran sulfate. May prevent activation of the intrinsic blood coagulation cascade by binding to phospholipids on the surface of damaged cells.</text>
</comment>
<dbReference type="Pfam" id="PF09014">
    <property type="entry name" value="Sushi_2"/>
    <property type="match status" value="1"/>
</dbReference>
<keyword evidence="5 13" id="KW-0768">Sushi</keyword>
<dbReference type="OrthoDB" id="5804959at2759"/>
<dbReference type="SMART" id="SM00032">
    <property type="entry name" value="CCP"/>
    <property type="match status" value="3"/>
</dbReference>
<dbReference type="Proteomes" id="UP000694569">
    <property type="component" value="Unplaced"/>
</dbReference>
<evidence type="ECO:0000313" key="16">
    <source>
        <dbReference type="Proteomes" id="UP000694569"/>
    </source>
</evidence>
<evidence type="ECO:0000256" key="7">
    <source>
        <dbReference type="ARBA" id="ARBA00022729"/>
    </source>
</evidence>
<keyword evidence="16" id="KW-1185">Reference proteome</keyword>
<evidence type="ECO:0000313" key="15">
    <source>
        <dbReference type="Ensembl" id="ENSLLEP00000023899.1"/>
    </source>
</evidence>
<keyword evidence="9 13" id="KW-1015">Disulfide bond</keyword>
<dbReference type="Pfam" id="PF00084">
    <property type="entry name" value="Sushi"/>
    <property type="match status" value="3"/>
</dbReference>
<dbReference type="Gene3D" id="2.10.70.10">
    <property type="entry name" value="Complement Module, domain 1"/>
    <property type="match status" value="4"/>
</dbReference>
<dbReference type="InterPro" id="IPR015104">
    <property type="entry name" value="Sushi_2"/>
</dbReference>
<evidence type="ECO:0000256" key="12">
    <source>
        <dbReference type="ARBA" id="ARBA00033414"/>
    </source>
</evidence>
<evidence type="ECO:0000256" key="8">
    <source>
        <dbReference type="ARBA" id="ARBA00022737"/>
    </source>
</evidence>
<dbReference type="InterPro" id="IPR008197">
    <property type="entry name" value="WAP_dom"/>
</dbReference>
<reference evidence="15" key="1">
    <citation type="submission" date="2025-08" db="UniProtKB">
        <authorList>
            <consortium name="Ensembl"/>
        </authorList>
    </citation>
    <scope>IDENTIFICATION</scope>
</reference>
<dbReference type="GeneTree" id="ENSGT00940000154967"/>
<evidence type="ECO:0000256" key="9">
    <source>
        <dbReference type="ARBA" id="ARBA00023157"/>
    </source>
</evidence>
<evidence type="ECO:0000256" key="2">
    <source>
        <dbReference type="ARBA" id="ARBA00004613"/>
    </source>
</evidence>
<comment type="subcellular location">
    <subcellularLocation>
        <location evidence="2">Secreted</location>
    </subcellularLocation>
</comment>
<dbReference type="SUPFAM" id="SSF57535">
    <property type="entry name" value="Complement control module/SCR domain"/>
    <property type="match status" value="4"/>
</dbReference>
<dbReference type="AlphaFoldDB" id="A0A8C5PJZ6"/>
<dbReference type="FunFam" id="2.10.70.10:FF:000014">
    <property type="entry name" value="Membrane cofactor protein"/>
    <property type="match status" value="1"/>
</dbReference>
<reference evidence="15" key="2">
    <citation type="submission" date="2025-09" db="UniProtKB">
        <authorList>
            <consortium name="Ensembl"/>
        </authorList>
    </citation>
    <scope>IDENTIFICATION</scope>
</reference>
<name>A0A8C5PJZ6_9ANUR</name>
<comment type="caution">
    <text evidence="13">Lacks conserved residue(s) required for the propagation of feature annotation.</text>
</comment>
<dbReference type="InterPro" id="IPR050350">
    <property type="entry name" value="Compl-Cell_Adhes-Reg"/>
</dbReference>
<dbReference type="GO" id="GO:0008201">
    <property type="term" value="F:heparin binding"/>
    <property type="evidence" value="ECO:0007669"/>
    <property type="project" value="UniProtKB-KW"/>
</dbReference>
<evidence type="ECO:0000256" key="4">
    <source>
        <dbReference type="ARBA" id="ARBA00022525"/>
    </source>
</evidence>
<sequence>MVDACPMRTDNPIGQICQKACTQDQDCVSKRKCLCDGDCGMSCVTATRSCPWPVNIDNAETKLIKGTRNFGDQISVDCHPGFKMARGRVKALSHCQGDRKWSVTASCYAIHDPVKSCDAPPSLENGYVSNKASSFSVGTSVHYQCNLGFALEGHAVTECMENTSWSHPSPTCREIFCPPPPEVNGAYLVAVQKSEYTVFEEINYLCDKTLDMDGTHSVTCEPNGNWSVFPICRVRCNIPAQRSRVIYNGKKLWATEITIPVHHLETVTFFCKNETCSYPATSWCFDGTLSLPQCYEGNIFTLLEVKILRRLLRTHSNVCYGENRFL</sequence>
<feature type="domain" description="Sushi" evidence="14">
    <location>
        <begin position="115"/>
        <end position="174"/>
    </location>
</feature>
<keyword evidence="7" id="KW-0732">Signal</keyword>
<dbReference type="CDD" id="cd00033">
    <property type="entry name" value="CCP"/>
    <property type="match status" value="3"/>
</dbReference>
<evidence type="ECO:0000259" key="14">
    <source>
        <dbReference type="PROSITE" id="PS50923"/>
    </source>
</evidence>
<keyword evidence="8" id="KW-0677">Repeat</keyword>